<name>A0A4S4C4Y4_9BACI</name>
<evidence type="ECO:0000259" key="1">
    <source>
        <dbReference type="Pfam" id="PF14493"/>
    </source>
</evidence>
<reference evidence="2 3" key="1">
    <citation type="submission" date="2019-04" db="EMBL/GenBank/DDBJ databases">
        <title>Bacillus sediminilitoris sp. nov., isolated from a tidal flat sediment on the East China Sea.</title>
        <authorList>
            <person name="Wei Y."/>
            <person name="Mao H."/>
            <person name="Fang J."/>
        </authorList>
    </citation>
    <scope>NUCLEOTIDE SEQUENCE [LARGE SCALE GENOMIC DNA]</scope>
    <source>
        <strain evidence="2 3">DSL-17</strain>
    </source>
</reference>
<dbReference type="EMBL" id="SSNT01000001">
    <property type="protein sequence ID" value="THF82878.1"/>
    <property type="molecule type" value="Genomic_DNA"/>
</dbReference>
<dbReference type="OrthoDB" id="2354672at2"/>
<dbReference type="AlphaFoldDB" id="A0A4S4C4Y4"/>
<dbReference type="InterPro" id="IPR029491">
    <property type="entry name" value="Helicase_HTH"/>
</dbReference>
<dbReference type="InterPro" id="IPR008308">
    <property type="entry name" value="YpbB-like"/>
</dbReference>
<organism evidence="2 3">
    <name type="scientific">Metabacillus sediminilitoris</name>
    <dbReference type="NCBI Taxonomy" id="2567941"/>
    <lineage>
        <taxon>Bacteria</taxon>
        <taxon>Bacillati</taxon>
        <taxon>Bacillota</taxon>
        <taxon>Bacilli</taxon>
        <taxon>Bacillales</taxon>
        <taxon>Bacillaceae</taxon>
        <taxon>Metabacillus</taxon>
    </lineage>
</organism>
<feature type="domain" description="Helicase Helix-turn-helix" evidence="1">
    <location>
        <begin position="259"/>
        <end position="345"/>
    </location>
</feature>
<dbReference type="Pfam" id="PF14493">
    <property type="entry name" value="HTH_40"/>
    <property type="match status" value="1"/>
</dbReference>
<proteinExistence type="predicted"/>
<comment type="caution">
    <text evidence="2">The sequence shown here is derived from an EMBL/GenBank/DDBJ whole genome shotgun (WGS) entry which is preliminary data.</text>
</comment>
<sequence>MKNSYFHVILLHCINQLNGERSVSAIYHLLNGKKSSQTIQDGKLFNLTQMFSLFPKLSRHQINDACKHILQEELIVQLPNQHYHLTEKGKLFLDKKRSERPIPVALNGWKYGDVSRIFWRRISLLVQVLSNYAYDNQHYLPLTKNQEDLLWVKLFLKQVPFSKSELIHLLYKELKQVLLLQSNRDATIFIQRLTSRNKIGQTFEQIALKQNEDPIYTYLLFWNVIHFIMERQYLKENEDFVLHEIIIDKLTKNPLTSSTSMTRSYLLQGKSISEIAHMRRLKENTIEDHIVEITLHDRSYQPDHFLSSDDYERINHAISTLKTHQLKRVKEYLEHKYSYFQIRLAFALNGRKG</sequence>
<keyword evidence="3" id="KW-1185">Reference proteome</keyword>
<evidence type="ECO:0000313" key="2">
    <source>
        <dbReference type="EMBL" id="THF82878.1"/>
    </source>
</evidence>
<dbReference type="InterPro" id="IPR036388">
    <property type="entry name" value="WH-like_DNA-bd_sf"/>
</dbReference>
<gene>
    <name evidence="2" type="ORF">E6W99_00495</name>
</gene>
<dbReference type="Gene3D" id="1.10.10.10">
    <property type="entry name" value="Winged helix-like DNA-binding domain superfamily/Winged helix DNA-binding domain"/>
    <property type="match status" value="1"/>
</dbReference>
<dbReference type="PIRSF" id="PIRSF021350">
    <property type="entry name" value="UCP021350"/>
    <property type="match status" value="1"/>
</dbReference>
<dbReference type="Gene3D" id="1.10.10.1390">
    <property type="entry name" value="ATP-dependent DNA helicase RecQ"/>
    <property type="match status" value="1"/>
</dbReference>
<protein>
    <recommendedName>
        <fullName evidence="1">Helicase Helix-turn-helix domain-containing protein</fullName>
    </recommendedName>
</protein>
<evidence type="ECO:0000313" key="3">
    <source>
        <dbReference type="Proteomes" id="UP000310334"/>
    </source>
</evidence>
<accession>A0A4S4C4Y4</accession>
<dbReference type="RefSeq" id="WP_136351119.1">
    <property type="nucleotide sequence ID" value="NZ_CP046266.1"/>
</dbReference>
<dbReference type="Proteomes" id="UP000310334">
    <property type="component" value="Unassembled WGS sequence"/>
</dbReference>